<keyword evidence="2" id="KW-1185">Reference proteome</keyword>
<organism evidence="1 2">
    <name type="scientific">Desertifilum tharense IPPAS B-1220</name>
    <dbReference type="NCBI Taxonomy" id="1781255"/>
    <lineage>
        <taxon>Bacteria</taxon>
        <taxon>Bacillati</taxon>
        <taxon>Cyanobacteriota</taxon>
        <taxon>Cyanophyceae</taxon>
        <taxon>Desertifilales</taxon>
        <taxon>Desertifilaceae</taxon>
        <taxon>Desertifilum</taxon>
    </lineage>
</organism>
<sequence>MVVWGDGKRPAHGGVGDDTLSGDLGADILVGGTGRDVFVLSLRTGEAV</sequence>
<gene>
    <name evidence="1" type="ORF">BH720_001245</name>
</gene>
<proteinExistence type="predicted"/>
<evidence type="ECO:0000313" key="2">
    <source>
        <dbReference type="Proteomes" id="UP000095472"/>
    </source>
</evidence>
<evidence type="ECO:0000313" key="1">
    <source>
        <dbReference type="EMBL" id="XPM64666.1"/>
    </source>
</evidence>
<dbReference type="EMBL" id="CP182909">
    <property type="protein sequence ID" value="XPM64666.1"/>
    <property type="molecule type" value="Genomic_DNA"/>
</dbReference>
<protein>
    <submittedName>
        <fullName evidence="1">Uncharacterized protein</fullName>
    </submittedName>
</protein>
<accession>A0ACD5GXI7</accession>
<dbReference type="Proteomes" id="UP000095472">
    <property type="component" value="Chromosome"/>
</dbReference>
<name>A0ACD5GXI7_9CYAN</name>
<reference evidence="1 2" key="1">
    <citation type="journal article" date="2016" name="Genome Announc.">
        <title>Draft Genome Sequence of the Thermotolerant Cyanobacterium Desertifilum sp. IPPAS B-1220.</title>
        <authorList>
            <person name="Mironov K.S."/>
            <person name="Sinetova M.A."/>
            <person name="Bolatkhan K."/>
            <person name="Zayadan B.K."/>
            <person name="Ustinova V.V."/>
            <person name="Kupriyanova E.V."/>
            <person name="Skrypnik A.N."/>
            <person name="Gogoleva N.E."/>
            <person name="Gogolev Y.V."/>
            <person name="Los D.A."/>
        </authorList>
    </citation>
    <scope>NUCLEOTIDE SEQUENCE [LARGE SCALE GENOMIC DNA]</scope>
    <source>
        <strain evidence="1 2">IPPAS B-1220</strain>
    </source>
</reference>